<evidence type="ECO:0000256" key="1">
    <source>
        <dbReference type="ARBA" id="ARBA00010088"/>
    </source>
</evidence>
<keyword evidence="8" id="KW-1185">Reference proteome</keyword>
<dbReference type="GO" id="GO:0004301">
    <property type="term" value="F:epoxide hydrolase activity"/>
    <property type="evidence" value="ECO:0007669"/>
    <property type="project" value="TreeGrafter"/>
</dbReference>
<feature type="domain" description="Epoxide hydrolase N-terminal" evidence="6">
    <location>
        <begin position="51"/>
        <end position="153"/>
    </location>
</feature>
<dbReference type="InterPro" id="IPR029058">
    <property type="entry name" value="AB_hydrolase_fold"/>
</dbReference>
<dbReference type="PANTHER" id="PTHR21661:SF35">
    <property type="entry name" value="EPOXIDE HYDROLASE"/>
    <property type="match status" value="1"/>
</dbReference>
<name>A0A4R0YMP2_9GAMM</name>
<accession>A0A4R0YMP2</accession>
<evidence type="ECO:0000313" key="8">
    <source>
        <dbReference type="Proteomes" id="UP000291822"/>
    </source>
</evidence>
<evidence type="ECO:0000313" key="7">
    <source>
        <dbReference type="EMBL" id="TCI10159.1"/>
    </source>
</evidence>
<dbReference type="SUPFAM" id="SSF53474">
    <property type="entry name" value="alpha/beta-Hydrolases"/>
    <property type="match status" value="1"/>
</dbReference>
<feature type="signal peptide" evidence="5">
    <location>
        <begin position="1"/>
        <end position="26"/>
    </location>
</feature>
<proteinExistence type="inferred from homology"/>
<dbReference type="Proteomes" id="UP000291822">
    <property type="component" value="Unassembled WGS sequence"/>
</dbReference>
<feature type="chain" id="PRO_5020532710" evidence="5">
    <location>
        <begin position="27"/>
        <end position="426"/>
    </location>
</feature>
<dbReference type="PIRSF" id="PIRSF001112">
    <property type="entry name" value="Epoxide_hydrolase"/>
    <property type="match status" value="1"/>
</dbReference>
<keyword evidence="5" id="KW-0732">Signal</keyword>
<evidence type="ECO:0000256" key="4">
    <source>
        <dbReference type="PIRSR" id="PIRSR001112-1"/>
    </source>
</evidence>
<keyword evidence="2" id="KW-0058">Aromatic hydrocarbons catabolism</keyword>
<feature type="active site" description="Proton acceptor" evidence="4">
    <location>
        <position position="402"/>
    </location>
</feature>
<evidence type="ECO:0000256" key="2">
    <source>
        <dbReference type="ARBA" id="ARBA00022797"/>
    </source>
</evidence>
<sequence length="426" mass="47685">MLRRQFLKQAGGAMAMAATASISAMAAPAKSWLAFNQPASKRISDTMTDQAFTIRFDSDLKKDLRQRLAQTRWSDAVTTDWLYGMNESFIRTLVQHWNVDYDFDAAEKRLNTLPLFRANIGGFGISYIHLKGRGTNPKPLLLMNGWPSSFVEYGKLAPMLANPLTFGGTADDAFDLVIPALPGFGYSDRPTRPYQVNAEDLFHTLMTEHLGYTRYLAAGTDIGAGVATRLALKHPDSVMGIHISTVVDPPLTATSAPLSDGEKAYLASASRWEAEEGAYEHLQMTRPQTLAFALADSPTGLASWIVEKYYFWSDHGQDLLQTFPLDMLIDNLMIYWATGTIGSSMRYYYDSRHFRPKLQAGDHVSVPTAICMWPKDLVTAPKSWAERFYNVQQYSLQKIGGHFPGWEAPAEYAADVRQFARHLRNL</sequence>
<dbReference type="PRINTS" id="PR00412">
    <property type="entry name" value="EPOXHYDRLASE"/>
</dbReference>
<reference evidence="7 8" key="1">
    <citation type="submission" date="2019-02" db="EMBL/GenBank/DDBJ databases">
        <title>Dyella amyloliquefaciens sp. nov., isolated from forest soil.</title>
        <authorList>
            <person name="Gao Z.-H."/>
            <person name="Qiu L.-H."/>
        </authorList>
    </citation>
    <scope>NUCLEOTIDE SEQUENCE [LARGE SCALE GENOMIC DNA]</scope>
    <source>
        <strain evidence="7 8">KACC 12747</strain>
    </source>
</reference>
<dbReference type="EMBL" id="SJTG01000002">
    <property type="protein sequence ID" value="TCI10159.1"/>
    <property type="molecule type" value="Genomic_DNA"/>
</dbReference>
<feature type="active site" description="Proton donor" evidence="4">
    <location>
        <position position="348"/>
    </location>
</feature>
<organism evidence="7 8">
    <name type="scientific">Dyella soli</name>
    <dbReference type="NCBI Taxonomy" id="522319"/>
    <lineage>
        <taxon>Bacteria</taxon>
        <taxon>Pseudomonadati</taxon>
        <taxon>Pseudomonadota</taxon>
        <taxon>Gammaproteobacteria</taxon>
        <taxon>Lysobacterales</taxon>
        <taxon>Rhodanobacteraceae</taxon>
        <taxon>Dyella</taxon>
    </lineage>
</organism>
<dbReference type="RefSeq" id="WP_131407908.1">
    <property type="nucleotide sequence ID" value="NZ_SJTG01000002.1"/>
</dbReference>
<dbReference type="InterPro" id="IPR006311">
    <property type="entry name" value="TAT_signal"/>
</dbReference>
<dbReference type="InterPro" id="IPR000639">
    <property type="entry name" value="Epox_hydrolase-like"/>
</dbReference>
<evidence type="ECO:0000259" key="6">
    <source>
        <dbReference type="Pfam" id="PF06441"/>
    </source>
</evidence>
<dbReference type="Pfam" id="PF06441">
    <property type="entry name" value="EHN"/>
    <property type="match status" value="1"/>
</dbReference>
<dbReference type="InterPro" id="IPR010497">
    <property type="entry name" value="Epoxide_hydro_N"/>
</dbReference>
<dbReference type="PANTHER" id="PTHR21661">
    <property type="entry name" value="EPOXIDE HYDROLASE 1-RELATED"/>
    <property type="match status" value="1"/>
</dbReference>
<protein>
    <submittedName>
        <fullName evidence="7">Epoxide hydrolase</fullName>
    </submittedName>
</protein>
<dbReference type="InterPro" id="IPR016292">
    <property type="entry name" value="Epoxide_hydrolase"/>
</dbReference>
<evidence type="ECO:0000256" key="5">
    <source>
        <dbReference type="SAM" id="SignalP"/>
    </source>
</evidence>
<comment type="similarity">
    <text evidence="1">Belongs to the peptidase S33 family.</text>
</comment>
<feature type="active site" description="Nucleophile" evidence="4">
    <location>
        <position position="221"/>
    </location>
</feature>
<evidence type="ECO:0000256" key="3">
    <source>
        <dbReference type="ARBA" id="ARBA00022801"/>
    </source>
</evidence>
<dbReference type="GO" id="GO:0097176">
    <property type="term" value="P:epoxide metabolic process"/>
    <property type="evidence" value="ECO:0007669"/>
    <property type="project" value="TreeGrafter"/>
</dbReference>
<comment type="caution">
    <text evidence="7">The sequence shown here is derived from an EMBL/GenBank/DDBJ whole genome shotgun (WGS) entry which is preliminary data.</text>
</comment>
<gene>
    <name evidence="7" type="ORF">EZM97_14680</name>
</gene>
<keyword evidence="3 7" id="KW-0378">Hydrolase</keyword>
<dbReference type="PROSITE" id="PS51318">
    <property type="entry name" value="TAT"/>
    <property type="match status" value="1"/>
</dbReference>
<dbReference type="Gene3D" id="3.40.50.1820">
    <property type="entry name" value="alpha/beta hydrolase"/>
    <property type="match status" value="1"/>
</dbReference>
<dbReference type="AlphaFoldDB" id="A0A4R0YMP2"/>